<feature type="transmembrane region" description="Helical" evidence="1">
    <location>
        <begin position="47"/>
        <end position="67"/>
    </location>
</feature>
<gene>
    <name evidence="2" type="ORF">FLACHUCJ7_04367</name>
</gene>
<evidence type="ECO:0000313" key="2">
    <source>
        <dbReference type="EMBL" id="CAD0009702.1"/>
    </source>
</evidence>
<protein>
    <submittedName>
        <fullName evidence="2">Uncharacterized protein</fullName>
    </submittedName>
</protein>
<keyword evidence="3" id="KW-1185">Reference proteome</keyword>
<comment type="caution">
    <text evidence="2">The sequence shown here is derived from an EMBL/GenBank/DDBJ whole genome shotgun (WGS) entry which is preliminary data.</text>
</comment>
<keyword evidence="1" id="KW-1133">Transmembrane helix</keyword>
<evidence type="ECO:0000313" key="3">
    <source>
        <dbReference type="Proteomes" id="UP000556700"/>
    </source>
</evidence>
<dbReference type="AlphaFoldDB" id="A0A6V6ZFN0"/>
<organism evidence="2 3">
    <name type="scientific">Flavobacterium chungangense</name>
    <dbReference type="NCBI Taxonomy" id="554283"/>
    <lineage>
        <taxon>Bacteria</taxon>
        <taxon>Pseudomonadati</taxon>
        <taxon>Bacteroidota</taxon>
        <taxon>Flavobacteriia</taxon>
        <taxon>Flavobacteriales</taxon>
        <taxon>Flavobacteriaceae</taxon>
        <taxon>Flavobacterium</taxon>
    </lineage>
</organism>
<feature type="transmembrane region" description="Helical" evidence="1">
    <location>
        <begin position="6"/>
        <end position="31"/>
    </location>
</feature>
<evidence type="ECO:0000256" key="1">
    <source>
        <dbReference type="SAM" id="Phobius"/>
    </source>
</evidence>
<accession>A0A6V6ZFN0</accession>
<dbReference type="EMBL" id="CAIJDO010000291">
    <property type="protein sequence ID" value="CAD0009702.1"/>
    <property type="molecule type" value="Genomic_DNA"/>
</dbReference>
<name>A0A6V6ZFN0_9FLAO</name>
<proteinExistence type="predicted"/>
<sequence>MTNTNDLLIILMAFGIPFISFVIIFCWLVAFNKTTTGEIKYILPPDVFLKVMAVIMVVAVIFVLTFYKIMEVSVTAAILGSVVTGTIASIKKSE</sequence>
<keyword evidence="1" id="KW-0472">Membrane</keyword>
<dbReference type="Proteomes" id="UP000556700">
    <property type="component" value="Unassembled WGS sequence"/>
</dbReference>
<reference evidence="2 3" key="1">
    <citation type="submission" date="2020-06" db="EMBL/GenBank/DDBJ databases">
        <authorList>
            <person name="Criscuolo A."/>
        </authorList>
    </citation>
    <scope>NUCLEOTIDE SEQUENCE [LARGE SCALE GENOMIC DNA]</scope>
    <source>
        <strain evidence="3">CIP 110025</strain>
    </source>
</reference>
<keyword evidence="1" id="KW-0812">Transmembrane</keyword>
<dbReference type="RefSeq" id="WP_051873009.1">
    <property type="nucleotide sequence ID" value="NZ_CAIJDO010000291.1"/>
</dbReference>
<feature type="transmembrane region" description="Helical" evidence="1">
    <location>
        <begin position="73"/>
        <end position="90"/>
    </location>
</feature>